<evidence type="ECO:0000256" key="4">
    <source>
        <dbReference type="ARBA" id="ARBA00022737"/>
    </source>
</evidence>
<keyword evidence="8" id="KW-0812">Transmembrane</keyword>
<reference evidence="10 11" key="1">
    <citation type="journal article" date="2014" name="Nat. Commun.">
        <title>Klebsormidium flaccidum genome reveals primary factors for plant terrestrial adaptation.</title>
        <authorList>
            <person name="Hori K."/>
            <person name="Maruyama F."/>
            <person name="Fujisawa T."/>
            <person name="Togashi T."/>
            <person name="Yamamoto N."/>
            <person name="Seo M."/>
            <person name="Sato S."/>
            <person name="Yamada T."/>
            <person name="Mori H."/>
            <person name="Tajima N."/>
            <person name="Moriyama T."/>
            <person name="Ikeuchi M."/>
            <person name="Watanabe M."/>
            <person name="Wada H."/>
            <person name="Kobayashi K."/>
            <person name="Saito M."/>
            <person name="Masuda T."/>
            <person name="Sasaki-Sekimoto Y."/>
            <person name="Mashiguchi K."/>
            <person name="Awai K."/>
            <person name="Shimojima M."/>
            <person name="Masuda S."/>
            <person name="Iwai M."/>
            <person name="Nobusawa T."/>
            <person name="Narise T."/>
            <person name="Kondo S."/>
            <person name="Saito H."/>
            <person name="Sato R."/>
            <person name="Murakawa M."/>
            <person name="Ihara Y."/>
            <person name="Oshima-Yamada Y."/>
            <person name="Ohtaka K."/>
            <person name="Satoh M."/>
            <person name="Sonobe K."/>
            <person name="Ishii M."/>
            <person name="Ohtani R."/>
            <person name="Kanamori-Sato M."/>
            <person name="Honoki R."/>
            <person name="Miyazaki D."/>
            <person name="Mochizuki H."/>
            <person name="Umetsu J."/>
            <person name="Higashi K."/>
            <person name="Shibata D."/>
            <person name="Kamiya Y."/>
            <person name="Sato N."/>
            <person name="Nakamura Y."/>
            <person name="Tabata S."/>
            <person name="Ida S."/>
            <person name="Kurokawa K."/>
            <person name="Ohta H."/>
        </authorList>
    </citation>
    <scope>NUCLEOTIDE SEQUENCE [LARGE SCALE GENOMIC DNA]</scope>
    <source>
        <strain evidence="10 11">NIES-2285</strain>
    </source>
</reference>
<dbReference type="OMA" id="DTECDYG"/>
<dbReference type="Gene3D" id="2.130.10.10">
    <property type="entry name" value="YVTN repeat-like/Quinoprotein amine dehydrogenase"/>
    <property type="match status" value="2"/>
</dbReference>
<feature type="domain" description="VPS10" evidence="9">
    <location>
        <begin position="54"/>
        <end position="745"/>
    </location>
</feature>
<name>A0A1Y1ID90_KLENI</name>
<dbReference type="GO" id="GO:0016020">
    <property type="term" value="C:membrane"/>
    <property type="evidence" value="ECO:0000318"/>
    <property type="project" value="GO_Central"/>
</dbReference>
<dbReference type="Proteomes" id="UP000054558">
    <property type="component" value="Unassembled WGS sequence"/>
</dbReference>
<keyword evidence="8" id="KW-1133">Transmembrane helix</keyword>
<dbReference type="InterPro" id="IPR050310">
    <property type="entry name" value="VPS10-sortilin"/>
</dbReference>
<evidence type="ECO:0000256" key="3">
    <source>
        <dbReference type="ARBA" id="ARBA00022729"/>
    </source>
</evidence>
<dbReference type="AlphaFoldDB" id="A0A1Y1ID90"/>
<accession>A0A1Y1ID90</accession>
<dbReference type="InterPro" id="IPR031777">
    <property type="entry name" value="Sortilin_C"/>
</dbReference>
<evidence type="ECO:0000256" key="1">
    <source>
        <dbReference type="ARBA" id="ARBA00004370"/>
    </source>
</evidence>
<dbReference type="OrthoDB" id="443634at2759"/>
<comment type="similarity">
    <text evidence="2">Belongs to the VPS10-related sortilin family.</text>
</comment>
<dbReference type="STRING" id="105231.A0A1Y1ID90"/>
<keyword evidence="11" id="KW-1185">Reference proteome</keyword>
<keyword evidence="3" id="KW-0732">Signal</keyword>
<dbReference type="PANTHER" id="PTHR12106">
    <property type="entry name" value="SORTILIN RELATED"/>
    <property type="match status" value="1"/>
</dbReference>
<evidence type="ECO:0000256" key="5">
    <source>
        <dbReference type="ARBA" id="ARBA00023136"/>
    </source>
</evidence>
<dbReference type="InterPro" id="IPR031778">
    <property type="entry name" value="Sortilin_N"/>
</dbReference>
<dbReference type="SMART" id="SM00602">
    <property type="entry name" value="VPS10"/>
    <property type="match status" value="1"/>
</dbReference>
<evidence type="ECO:0000259" key="9">
    <source>
        <dbReference type="SMART" id="SM00602"/>
    </source>
</evidence>
<keyword evidence="6" id="KW-0325">Glycoprotein</keyword>
<feature type="transmembrane region" description="Helical" evidence="8">
    <location>
        <begin position="768"/>
        <end position="790"/>
    </location>
</feature>
<dbReference type="Gene3D" id="2.10.70.80">
    <property type="match status" value="1"/>
</dbReference>
<proteinExistence type="inferred from homology"/>
<evidence type="ECO:0000313" key="10">
    <source>
        <dbReference type="EMBL" id="GAQ88924.1"/>
    </source>
</evidence>
<comment type="subcellular location">
    <subcellularLocation>
        <location evidence="1">Membrane</location>
    </subcellularLocation>
</comment>
<keyword evidence="5 8" id="KW-0472">Membrane</keyword>
<evidence type="ECO:0000256" key="7">
    <source>
        <dbReference type="SAM" id="MobiDB-lite"/>
    </source>
</evidence>
<dbReference type="Pfam" id="PF15902">
    <property type="entry name" value="Sortilin-Vps10"/>
    <property type="match status" value="1"/>
</dbReference>
<sequence>MTVKDVLRWRLPLLLAVTLGQCLTVKALEKDSFMKMSKLETPVRNIKWIGLSDQIVFALTVTNHLWRSEDGGISWVDQTATDKLLKVMDETRIGNLSPVSGVADILFSWDAPEKIFFRGFGNFHWITSDFGRMYERVLGPIGQTGMVTWRQHPTETEWLLVIAVRWSCWGASGPPCGNDLFVTKDFGRTWTNLTDAAQDRILTFVDFDWGWSKVGPHPPGYTKETIIASVYQNTADVRNHLAGRGSNGWDPFTDFVRSDDLFRTHRTVVRCGAQFEVANGLLFLAVAAHCRQTGQAEPPPNNGVNLFTSSDYGATFTESCFPDSLGEQGYSVVEANNDTVFVNAAYSQQGRTGLYGNLYSSDARFTLYGLSLKDNHRTASAAVDFMRVQGLPGTYVVNQVDSGNGGRLPPGAPHKGDSSAPNLVTKISFNGGSSWSLLTPPNEDSSGVPIVCPGCTLHLHGASSWQGSGNMPGFAFVYSHPSAPGVLMGTGNVGQYLYQNGEVNTYVSGDAGRTWIEVARGAHIYEYGDYGGIIVMTKHYLNGPTNEVMYSLDEGISWEVSQFADSPMDVFNIRVEPDNAALKFLIQGKDSSTGEGLVVAVDLNKVTSYRFCKPDDYEFWTPTLGGQCLLGQILRIHRQKPLVKCWNGEAYVRQPTSSSPCACSVADYQCDFGTVRDDRFIIETDRGVYPKCVKIPGVDPGQCPSVAAGGYRFSETHQRLNPGDPCTDPPFESGKFVNGGPIPTSTSSEGGGSSWPAPASRRGGFPGWATVIVVVLSVALVGGGTLTIMIQQGRIPDRWLEHIPFIQRLRYVNMRSNFQSLADDFGFDFEDADEARPA</sequence>
<gene>
    <name evidence="10" type="ORF">KFL_004700060</name>
</gene>
<dbReference type="CDD" id="cd15482">
    <property type="entry name" value="Sialidase_non-viral"/>
    <property type="match status" value="1"/>
</dbReference>
<dbReference type="Pfam" id="PF15901">
    <property type="entry name" value="Sortilin_C"/>
    <property type="match status" value="1"/>
</dbReference>
<dbReference type="SUPFAM" id="SSF110296">
    <property type="entry name" value="Oligoxyloglucan reducing end-specific cellobiohydrolase"/>
    <property type="match status" value="1"/>
</dbReference>
<evidence type="ECO:0000256" key="6">
    <source>
        <dbReference type="ARBA" id="ARBA00023180"/>
    </source>
</evidence>
<evidence type="ECO:0000313" key="11">
    <source>
        <dbReference type="Proteomes" id="UP000054558"/>
    </source>
</evidence>
<evidence type="ECO:0000256" key="8">
    <source>
        <dbReference type="SAM" id="Phobius"/>
    </source>
</evidence>
<dbReference type="PANTHER" id="PTHR12106:SF27">
    <property type="entry name" value="SORTILIN-RELATED RECEPTOR"/>
    <property type="match status" value="1"/>
</dbReference>
<dbReference type="InterPro" id="IPR006581">
    <property type="entry name" value="VPS10"/>
</dbReference>
<organism evidence="10 11">
    <name type="scientific">Klebsormidium nitens</name>
    <name type="common">Green alga</name>
    <name type="synonym">Ulothrix nitens</name>
    <dbReference type="NCBI Taxonomy" id="105231"/>
    <lineage>
        <taxon>Eukaryota</taxon>
        <taxon>Viridiplantae</taxon>
        <taxon>Streptophyta</taxon>
        <taxon>Klebsormidiophyceae</taxon>
        <taxon>Klebsormidiales</taxon>
        <taxon>Klebsormidiaceae</taxon>
        <taxon>Klebsormidium</taxon>
    </lineage>
</organism>
<dbReference type="InterPro" id="IPR015943">
    <property type="entry name" value="WD40/YVTN_repeat-like_dom_sf"/>
</dbReference>
<dbReference type="GO" id="GO:0005794">
    <property type="term" value="C:Golgi apparatus"/>
    <property type="evidence" value="ECO:0000318"/>
    <property type="project" value="GO_Central"/>
</dbReference>
<feature type="compositionally biased region" description="Low complexity" evidence="7">
    <location>
        <begin position="739"/>
        <end position="748"/>
    </location>
</feature>
<protein>
    <submittedName>
        <fullName evidence="10">Vacuolar protein sorting 10</fullName>
    </submittedName>
</protein>
<dbReference type="InterPro" id="IPR036278">
    <property type="entry name" value="Sialidase_sf"/>
</dbReference>
<feature type="region of interest" description="Disordered" evidence="7">
    <location>
        <begin position="722"/>
        <end position="759"/>
    </location>
</feature>
<dbReference type="EMBL" id="DF237419">
    <property type="protein sequence ID" value="GAQ88924.1"/>
    <property type="molecule type" value="Genomic_DNA"/>
</dbReference>
<keyword evidence="4" id="KW-0677">Repeat</keyword>
<dbReference type="SUPFAM" id="SSF50939">
    <property type="entry name" value="Sialidases"/>
    <property type="match status" value="1"/>
</dbReference>
<dbReference type="GO" id="GO:0006892">
    <property type="term" value="P:post-Golgi vesicle-mediated transport"/>
    <property type="evidence" value="ECO:0000318"/>
    <property type="project" value="GO_Central"/>
</dbReference>
<evidence type="ECO:0000256" key="2">
    <source>
        <dbReference type="ARBA" id="ARBA00008251"/>
    </source>
</evidence>